<comment type="caution">
    <text evidence="1">The sequence shown here is derived from an EMBL/GenBank/DDBJ whole genome shotgun (WGS) entry which is preliminary data.</text>
</comment>
<organism evidence="1 2">
    <name type="scientific">Candidatus Jidaibacter acanthamoebae</name>
    <dbReference type="NCBI Taxonomy" id="86105"/>
    <lineage>
        <taxon>Bacteria</taxon>
        <taxon>Pseudomonadati</taxon>
        <taxon>Pseudomonadota</taxon>
        <taxon>Alphaproteobacteria</taxon>
        <taxon>Rickettsiales</taxon>
        <taxon>Candidatus Midichloriaceae</taxon>
        <taxon>Candidatus Jidaibacter</taxon>
    </lineage>
</organism>
<protein>
    <recommendedName>
        <fullName evidence="3">Methyltransferase domain-containing protein</fullName>
    </recommendedName>
</protein>
<evidence type="ECO:0008006" key="3">
    <source>
        <dbReference type="Google" id="ProtNLM"/>
    </source>
</evidence>
<accession>A0A0C1R0Q2</accession>
<dbReference type="SUPFAM" id="SSF53335">
    <property type="entry name" value="S-adenosyl-L-methionine-dependent methyltransferases"/>
    <property type="match status" value="1"/>
</dbReference>
<evidence type="ECO:0000313" key="2">
    <source>
        <dbReference type="Proteomes" id="UP000031258"/>
    </source>
</evidence>
<sequence>MILNYLKYMNRAYNLKHNNHKYKKLELTCNLCNSSDHELITSKDYEDYKSFKVLCRECGLIYSNPVPTLEGLELYYEQKSERYSGEIFIPKLRRIYRSALRAIYRYNRIKHYLKKGINVLDSSACIGEFVYLLEQKGSHAIGVEHNNYLIQYARNELKINIERHFLDNIKMPEETFDIITAYHILNLCLNPLEVLKKYWSFLKTDGILNLEVPNIDARHIAPYHRFRFKYFYNFNLHTIKMLARRAGFEVVNTIIIPKSMHINMILKKGEPYQDEVSDAQNYVMVRNSIIGYKSLNFLVSPLPYLKAMDNIKKYMVLNKAVKEYSSGKEILDDCFAKIPEFK</sequence>
<dbReference type="EMBL" id="JSWE01000058">
    <property type="protein sequence ID" value="KIE05895.1"/>
    <property type="molecule type" value="Genomic_DNA"/>
</dbReference>
<keyword evidence="2" id="KW-1185">Reference proteome</keyword>
<dbReference type="Gene3D" id="3.40.50.150">
    <property type="entry name" value="Vaccinia Virus protein VP39"/>
    <property type="match status" value="1"/>
</dbReference>
<dbReference type="STRING" id="86105.NF27_CG00750"/>
<dbReference type="AlphaFoldDB" id="A0A0C1R0Q2"/>
<reference evidence="1 2" key="1">
    <citation type="submission" date="2014-11" db="EMBL/GenBank/DDBJ databases">
        <title>A Rickettsiales Symbiont of Amoebae With Ancient Features.</title>
        <authorList>
            <person name="Schulz F."/>
            <person name="Martijn J."/>
            <person name="Wascher F."/>
            <person name="Kostanjsek R."/>
            <person name="Ettema T.J."/>
            <person name="Horn M."/>
        </authorList>
    </citation>
    <scope>NUCLEOTIDE SEQUENCE [LARGE SCALE GENOMIC DNA]</scope>
    <source>
        <strain evidence="1 2">UWC36</strain>
    </source>
</reference>
<name>A0A0C1R0Q2_9RICK</name>
<dbReference type="PANTHER" id="PTHR43861">
    <property type="entry name" value="TRANS-ACONITATE 2-METHYLTRANSFERASE-RELATED"/>
    <property type="match status" value="1"/>
</dbReference>
<gene>
    <name evidence="1" type="ORF">NF27_CG00750</name>
</gene>
<dbReference type="Proteomes" id="UP000031258">
    <property type="component" value="Unassembled WGS sequence"/>
</dbReference>
<evidence type="ECO:0000313" key="1">
    <source>
        <dbReference type="EMBL" id="KIE05895.1"/>
    </source>
</evidence>
<dbReference type="Pfam" id="PF13489">
    <property type="entry name" value="Methyltransf_23"/>
    <property type="match status" value="1"/>
</dbReference>
<dbReference type="InterPro" id="IPR029063">
    <property type="entry name" value="SAM-dependent_MTases_sf"/>
</dbReference>
<proteinExistence type="predicted"/>